<dbReference type="PANTHER" id="PTHR46481">
    <property type="entry name" value="ZINC FINGER BED DOMAIN-CONTAINING PROTEIN 4"/>
    <property type="match status" value="1"/>
</dbReference>
<keyword evidence="3" id="KW-0863">Zinc-finger</keyword>
<evidence type="ECO:0000256" key="5">
    <source>
        <dbReference type="ARBA" id="ARBA00023242"/>
    </source>
</evidence>
<keyword evidence="2" id="KW-0479">Metal-binding</keyword>
<organism evidence="6 7">
    <name type="scientific">Anabarilius grahami</name>
    <name type="common">Kanglang fish</name>
    <name type="synonym">Barilius grahami</name>
    <dbReference type="NCBI Taxonomy" id="495550"/>
    <lineage>
        <taxon>Eukaryota</taxon>
        <taxon>Metazoa</taxon>
        <taxon>Chordata</taxon>
        <taxon>Craniata</taxon>
        <taxon>Vertebrata</taxon>
        <taxon>Euteleostomi</taxon>
        <taxon>Actinopterygii</taxon>
        <taxon>Neopterygii</taxon>
        <taxon>Teleostei</taxon>
        <taxon>Ostariophysi</taxon>
        <taxon>Cypriniformes</taxon>
        <taxon>Xenocyprididae</taxon>
        <taxon>Xenocypridinae</taxon>
        <taxon>Xenocypridinae incertae sedis</taxon>
        <taxon>Anabarilius</taxon>
    </lineage>
</organism>
<evidence type="ECO:0008006" key="8">
    <source>
        <dbReference type="Google" id="ProtNLM"/>
    </source>
</evidence>
<sequence length="260" mass="29371">MQHFASAAQPGYAPPCYNTVWDTLMPHALEEMEAKLRDLLQNGDGLVLSADIWTSRRGHSFLGIVASFIDGTFRGHTVLLGCEHIQGHHTADRIYQKGEHEEEDEEPPAPSQGHVEVITTNVDTMINQYFTVSNLHLRCPIHMLQLAIKDAVNEHDNINRLLVKVGKLVKSVRKSTLNTEETDQLGVRPTNACATRWSSQLRMIQSVIRLFQKDPLWQNKLKSNVANITLNQVRQLTHLVSVLTPLADLTEKMQKELSQK</sequence>
<gene>
    <name evidence="6" type="ORF">DPX16_23595</name>
</gene>
<dbReference type="Proteomes" id="UP000281406">
    <property type="component" value="Unassembled WGS sequence"/>
</dbReference>
<evidence type="ECO:0000313" key="7">
    <source>
        <dbReference type="Proteomes" id="UP000281406"/>
    </source>
</evidence>
<protein>
    <recommendedName>
        <fullName evidence="8">Zinc finger BED domain-containing protein 4</fullName>
    </recommendedName>
</protein>
<dbReference type="GO" id="GO:0008270">
    <property type="term" value="F:zinc ion binding"/>
    <property type="evidence" value="ECO:0007669"/>
    <property type="project" value="UniProtKB-KW"/>
</dbReference>
<evidence type="ECO:0000256" key="3">
    <source>
        <dbReference type="ARBA" id="ARBA00022771"/>
    </source>
</evidence>
<keyword evidence="5" id="KW-0539">Nucleus</keyword>
<reference evidence="6 7" key="1">
    <citation type="submission" date="2018-10" db="EMBL/GenBank/DDBJ databases">
        <title>Genome assembly for a Yunnan-Guizhou Plateau 3E fish, Anabarilius grahami (Regan), and its evolutionary and genetic applications.</title>
        <authorList>
            <person name="Jiang W."/>
        </authorList>
    </citation>
    <scope>NUCLEOTIDE SEQUENCE [LARGE SCALE GENOMIC DNA]</scope>
    <source>
        <strain evidence="6">AG-KIZ</strain>
        <tissue evidence="6">Muscle</tissue>
    </source>
</reference>
<keyword evidence="7" id="KW-1185">Reference proteome</keyword>
<evidence type="ECO:0000256" key="1">
    <source>
        <dbReference type="ARBA" id="ARBA00004123"/>
    </source>
</evidence>
<keyword evidence="4" id="KW-0862">Zinc</keyword>
<proteinExistence type="predicted"/>
<comment type="subcellular location">
    <subcellularLocation>
        <location evidence="1">Nucleus</location>
    </subcellularLocation>
</comment>
<dbReference type="SUPFAM" id="SSF53098">
    <property type="entry name" value="Ribonuclease H-like"/>
    <property type="match status" value="1"/>
</dbReference>
<dbReference type="PANTHER" id="PTHR46481:SF10">
    <property type="entry name" value="ZINC FINGER BED DOMAIN-CONTAINING PROTEIN 39"/>
    <property type="match status" value="1"/>
</dbReference>
<evidence type="ECO:0000256" key="2">
    <source>
        <dbReference type="ARBA" id="ARBA00022723"/>
    </source>
</evidence>
<evidence type="ECO:0000313" key="6">
    <source>
        <dbReference type="EMBL" id="ROL47990.1"/>
    </source>
</evidence>
<comment type="caution">
    <text evidence="6">The sequence shown here is derived from an EMBL/GenBank/DDBJ whole genome shotgun (WGS) entry which is preliminary data.</text>
</comment>
<accession>A0A3N0YPV8</accession>
<evidence type="ECO:0000256" key="4">
    <source>
        <dbReference type="ARBA" id="ARBA00022833"/>
    </source>
</evidence>
<dbReference type="InterPro" id="IPR012337">
    <property type="entry name" value="RNaseH-like_sf"/>
</dbReference>
<dbReference type="InterPro" id="IPR052035">
    <property type="entry name" value="ZnF_BED_domain_contain"/>
</dbReference>
<dbReference type="EMBL" id="RJVU01033649">
    <property type="protein sequence ID" value="ROL47990.1"/>
    <property type="molecule type" value="Genomic_DNA"/>
</dbReference>
<dbReference type="AlphaFoldDB" id="A0A3N0YPV8"/>
<dbReference type="GO" id="GO:0005634">
    <property type="term" value="C:nucleus"/>
    <property type="evidence" value="ECO:0007669"/>
    <property type="project" value="UniProtKB-SubCell"/>
</dbReference>
<name>A0A3N0YPV8_ANAGA</name>